<dbReference type="Proteomes" id="UP000257127">
    <property type="component" value="Unassembled WGS sequence"/>
</dbReference>
<keyword evidence="5" id="KW-1185">Reference proteome</keyword>
<evidence type="ECO:0000256" key="1">
    <source>
        <dbReference type="ARBA" id="ARBA00022679"/>
    </source>
</evidence>
<dbReference type="PANTHER" id="PTHR43072">
    <property type="entry name" value="N-ACETYLTRANSFERASE"/>
    <property type="match status" value="1"/>
</dbReference>
<dbReference type="Gene3D" id="3.40.630.30">
    <property type="match status" value="1"/>
</dbReference>
<evidence type="ECO:0000313" key="5">
    <source>
        <dbReference type="Proteomes" id="UP000257127"/>
    </source>
</evidence>
<proteinExistence type="predicted"/>
<sequence>MEIVIREAEERDVERILEIINYEILNSTVVYDYKERTYDFQLNWLKQKKKDGMPVIVAEGENGVIGYGTFGIFRPFDGYQFSVEHSIYVDKDFRTHGIGKQLLQGLITLAKKGGFHTMIAGVDASNERSIEFHKKFGFTEVGTFKEVGFKFEKWLDLLFMQLLLK</sequence>
<dbReference type="PANTHER" id="PTHR43072:SF23">
    <property type="entry name" value="UPF0039 PROTEIN C11D3.02C"/>
    <property type="match status" value="1"/>
</dbReference>
<dbReference type="RefSeq" id="WP_116879524.1">
    <property type="nucleotide sequence ID" value="NZ_QURB01000001.1"/>
</dbReference>
<evidence type="ECO:0000256" key="2">
    <source>
        <dbReference type="ARBA" id="ARBA00023315"/>
    </source>
</evidence>
<dbReference type="Pfam" id="PF13420">
    <property type="entry name" value="Acetyltransf_4"/>
    <property type="match status" value="1"/>
</dbReference>
<evidence type="ECO:0000259" key="3">
    <source>
        <dbReference type="PROSITE" id="PS51186"/>
    </source>
</evidence>
<evidence type="ECO:0000313" key="4">
    <source>
        <dbReference type="EMBL" id="RFC55689.1"/>
    </source>
</evidence>
<protein>
    <submittedName>
        <fullName evidence="4">N-acetyltransferase</fullName>
    </submittedName>
</protein>
<gene>
    <name evidence="4" type="ORF">DXU93_01785</name>
</gene>
<reference evidence="4 5" key="1">
    <citation type="submission" date="2018-08" db="EMBL/GenBank/DDBJ databases">
        <title>The draft genome squence of Brumimicrobium sp. N62.</title>
        <authorList>
            <person name="Du Z.-J."/>
            <person name="Luo H.-R."/>
        </authorList>
    </citation>
    <scope>NUCLEOTIDE SEQUENCE [LARGE SCALE GENOMIC DNA]</scope>
    <source>
        <strain evidence="4 5">N62</strain>
    </source>
</reference>
<dbReference type="PROSITE" id="PS51186">
    <property type="entry name" value="GNAT"/>
    <property type="match status" value="1"/>
</dbReference>
<organism evidence="4 5">
    <name type="scientific">Brumimicrobium aurantiacum</name>
    <dbReference type="NCBI Taxonomy" id="1737063"/>
    <lineage>
        <taxon>Bacteria</taxon>
        <taxon>Pseudomonadati</taxon>
        <taxon>Bacteroidota</taxon>
        <taxon>Flavobacteriia</taxon>
        <taxon>Flavobacteriales</taxon>
        <taxon>Crocinitomicaceae</taxon>
        <taxon>Brumimicrobium</taxon>
    </lineage>
</organism>
<feature type="domain" description="N-acetyltransferase" evidence="3">
    <location>
        <begin position="3"/>
        <end position="165"/>
    </location>
</feature>
<dbReference type="OrthoDB" id="9799096at2"/>
<keyword evidence="2" id="KW-0012">Acyltransferase</keyword>
<accession>A0A3E1F1S1</accession>
<dbReference type="AlphaFoldDB" id="A0A3E1F1S1"/>
<dbReference type="SUPFAM" id="SSF55729">
    <property type="entry name" value="Acyl-CoA N-acyltransferases (Nat)"/>
    <property type="match status" value="1"/>
</dbReference>
<comment type="caution">
    <text evidence="4">The sequence shown here is derived from an EMBL/GenBank/DDBJ whole genome shotgun (WGS) entry which is preliminary data.</text>
</comment>
<name>A0A3E1F1S1_9FLAO</name>
<keyword evidence="1 4" id="KW-0808">Transferase</keyword>
<dbReference type="CDD" id="cd04301">
    <property type="entry name" value="NAT_SF"/>
    <property type="match status" value="1"/>
</dbReference>
<dbReference type="InterPro" id="IPR000182">
    <property type="entry name" value="GNAT_dom"/>
</dbReference>
<dbReference type="EMBL" id="QURB01000001">
    <property type="protein sequence ID" value="RFC55689.1"/>
    <property type="molecule type" value="Genomic_DNA"/>
</dbReference>
<dbReference type="GO" id="GO:0016747">
    <property type="term" value="F:acyltransferase activity, transferring groups other than amino-acyl groups"/>
    <property type="evidence" value="ECO:0007669"/>
    <property type="project" value="InterPro"/>
</dbReference>
<dbReference type="InterPro" id="IPR016181">
    <property type="entry name" value="Acyl_CoA_acyltransferase"/>
</dbReference>